<sequence>MSAALAVTDEVALPIRAVGDLAAAAEVSREEVAVITQCAALGTRRCVLFLFPPCLHASISEPSGVILRNGLDSFFFGNQICSSGRLVL</sequence>
<name>B6U2Y2_MAIZE</name>
<evidence type="ECO:0000313" key="1">
    <source>
        <dbReference type="EMBL" id="ACG43715.1"/>
    </source>
</evidence>
<organism evidence="1">
    <name type="scientific">Zea mays</name>
    <name type="common">Maize</name>
    <dbReference type="NCBI Taxonomy" id="4577"/>
    <lineage>
        <taxon>Eukaryota</taxon>
        <taxon>Viridiplantae</taxon>
        <taxon>Streptophyta</taxon>
        <taxon>Embryophyta</taxon>
        <taxon>Tracheophyta</taxon>
        <taxon>Spermatophyta</taxon>
        <taxon>Magnoliopsida</taxon>
        <taxon>Liliopsida</taxon>
        <taxon>Poales</taxon>
        <taxon>Poaceae</taxon>
        <taxon>PACMAD clade</taxon>
        <taxon>Panicoideae</taxon>
        <taxon>Andropogonodae</taxon>
        <taxon>Andropogoneae</taxon>
        <taxon>Tripsacinae</taxon>
        <taxon>Zea</taxon>
    </lineage>
</organism>
<proteinExistence type="evidence at transcript level"/>
<dbReference type="AlphaFoldDB" id="B6U2Y2"/>
<protein>
    <submittedName>
        <fullName evidence="1">Uncharacterized protein</fullName>
    </submittedName>
</protein>
<dbReference type="EMBL" id="EU971597">
    <property type="protein sequence ID" value="ACG43715.1"/>
    <property type="molecule type" value="mRNA"/>
</dbReference>
<accession>B6U2Y2</accession>
<reference evidence="1" key="1">
    <citation type="journal article" date="2009" name="Plant Mol. Biol.">
        <title>Insights into corn genes derived from large-scale cDNA sequencing.</title>
        <authorList>
            <person name="Alexandrov N.N."/>
            <person name="Brover V.V."/>
            <person name="Freidin S."/>
            <person name="Troukhan M.E."/>
            <person name="Tatarinova T.V."/>
            <person name="Zhang H."/>
            <person name="Swaller T.J."/>
            <person name="Lu Y.P."/>
            <person name="Bouck J."/>
            <person name="Flavell R.B."/>
            <person name="Feldmann K.A."/>
        </authorList>
    </citation>
    <scope>NUCLEOTIDE SEQUENCE</scope>
</reference>